<accession>A0A059KPC2</accession>
<dbReference type="PANTHER" id="PTHR10799">
    <property type="entry name" value="SNF2/RAD54 HELICASE FAMILY"/>
    <property type="match status" value="1"/>
</dbReference>
<dbReference type="EMBL" id="AZRA01000032">
    <property type="protein sequence ID" value="KDB53034.1"/>
    <property type="molecule type" value="Genomic_DNA"/>
</dbReference>
<dbReference type="CDD" id="cd18793">
    <property type="entry name" value="SF2_C_SNF"/>
    <property type="match status" value="1"/>
</dbReference>
<dbReference type="GO" id="GO:0004386">
    <property type="term" value="F:helicase activity"/>
    <property type="evidence" value="ECO:0007669"/>
    <property type="project" value="UniProtKB-KW"/>
</dbReference>
<dbReference type="SUPFAM" id="SSF52540">
    <property type="entry name" value="P-loop containing nucleoside triphosphate hydrolases"/>
    <property type="match status" value="2"/>
</dbReference>
<reference evidence="4 5" key="1">
    <citation type="journal article" date="2014" name="FEMS Microbiol. Ecol.">
        <title>Sphaerotilus natans encrusted with nanoball-shaped Fe(III) oxide minerals formed by nitrate-reducing mixotrophic Fe(II) oxidation.</title>
        <authorList>
            <person name="Park S."/>
            <person name="Kim D.H."/>
            <person name="Lee J.H."/>
            <person name="Hur H.G."/>
        </authorList>
    </citation>
    <scope>NUCLEOTIDE SEQUENCE [LARGE SCALE GENOMIC DNA]</scope>
    <source>
        <strain evidence="4 5">DSM 6575</strain>
    </source>
</reference>
<dbReference type="Proteomes" id="UP000026714">
    <property type="component" value="Unassembled WGS sequence"/>
</dbReference>
<dbReference type="InterPro" id="IPR038718">
    <property type="entry name" value="SNF2-like_sf"/>
</dbReference>
<keyword evidence="5" id="KW-1185">Reference proteome</keyword>
<protein>
    <recommendedName>
        <fullName evidence="3">Helicase C-terminal domain-containing protein</fullName>
    </recommendedName>
</protein>
<feature type="domain" description="Helicase C-terminal" evidence="3">
    <location>
        <begin position="484"/>
        <end position="636"/>
    </location>
</feature>
<evidence type="ECO:0000256" key="1">
    <source>
        <dbReference type="ARBA" id="ARBA00022801"/>
    </source>
</evidence>
<dbReference type="Pfam" id="PF00176">
    <property type="entry name" value="SNF2-rel_dom"/>
    <property type="match status" value="1"/>
</dbReference>
<dbReference type="InterPro" id="IPR027417">
    <property type="entry name" value="P-loop_NTPase"/>
</dbReference>
<dbReference type="GO" id="GO:0005524">
    <property type="term" value="F:ATP binding"/>
    <property type="evidence" value="ECO:0007669"/>
    <property type="project" value="InterPro"/>
</dbReference>
<feature type="region of interest" description="Disordered" evidence="2">
    <location>
        <begin position="57"/>
        <end position="92"/>
    </location>
</feature>
<sequence>MVEVAAEPAAEAIVEPVAEPVAEPAEVVAVDTPVDVGTTATADEGPDALTQAVDNACGQAVDNLGDPMPQPELAPEPEPQPEPEPEPQPLAPPFSQVALEALGPVRRLAWTPGRDCPAELLALAAQLDQPTAAAPLVNDLALLEMVRIARERRHALRVDEAVWLWLAPARDMRERVHLLETRMPEGPASPLLTALVTLPLRTYQGEGALYAACAGRSVLADDAGLGRTVQAVAALRLLAAQFGAERALVLAPAERLAHWAEQWQALTGLSALQAGSVTDITAAAQAEASPQAPLLLLAEAALAVQADTLAALQAFAPDSVVVDESDDANLSPWLDTDFAAALATLDGPFALSVARTPVEVRPRALRAMLEWVDASCLGAIGRLEALAEAPVAERLEALGPWLLRRTKTLVLRQLPETVEAICPVELDAAERPLHDARLAQIVRAVQRWQRSRYLSDADQRRLLSTLHALRLGCNAGKIGTTIEGLETLLAEPDMRVVVFSQWVDSLEALSAALTERGIAHLALPVDVGGEARRALVSAFQQDPQQRVLLCCDDSPGGQLGLRHAATAILHLDRPWNPALLAQRFSRVHRADRVRQVPVCHLVASDTLEERLVRAQDDEASREHFVGLIDGAQAEAFLGGARLERFMTALSVLVGVPA</sequence>
<organism evidence="4 5">
    <name type="scientific">Sphaerotilus natans subsp. natans DSM 6575</name>
    <dbReference type="NCBI Taxonomy" id="1286631"/>
    <lineage>
        <taxon>Bacteria</taxon>
        <taxon>Pseudomonadati</taxon>
        <taxon>Pseudomonadota</taxon>
        <taxon>Betaproteobacteria</taxon>
        <taxon>Burkholderiales</taxon>
        <taxon>Sphaerotilaceae</taxon>
        <taxon>Sphaerotilus</taxon>
    </lineage>
</organism>
<name>A0A059KPC2_9BURK</name>
<dbReference type="Gene3D" id="3.40.50.300">
    <property type="entry name" value="P-loop containing nucleotide triphosphate hydrolases"/>
    <property type="match status" value="1"/>
</dbReference>
<dbReference type="AlphaFoldDB" id="A0A059KPC2"/>
<gene>
    <name evidence="4" type="ORF">X805_13960</name>
</gene>
<feature type="compositionally biased region" description="Pro residues" evidence="2">
    <location>
        <begin position="68"/>
        <end position="78"/>
    </location>
</feature>
<evidence type="ECO:0000313" key="4">
    <source>
        <dbReference type="EMBL" id="KDB53034.1"/>
    </source>
</evidence>
<dbReference type="Pfam" id="PF00271">
    <property type="entry name" value="Helicase_C"/>
    <property type="match status" value="1"/>
</dbReference>
<keyword evidence="1" id="KW-0378">Hydrolase</keyword>
<dbReference type="GO" id="GO:0016787">
    <property type="term" value="F:hydrolase activity"/>
    <property type="evidence" value="ECO:0007669"/>
    <property type="project" value="UniProtKB-KW"/>
</dbReference>
<dbReference type="Gene3D" id="3.40.50.10810">
    <property type="entry name" value="Tandem AAA-ATPase domain"/>
    <property type="match status" value="1"/>
</dbReference>
<evidence type="ECO:0000259" key="3">
    <source>
        <dbReference type="PROSITE" id="PS51194"/>
    </source>
</evidence>
<proteinExistence type="predicted"/>
<dbReference type="STRING" id="34103.SAMN05421778_102264"/>
<dbReference type="InterPro" id="IPR000330">
    <property type="entry name" value="SNF2_N"/>
</dbReference>
<comment type="caution">
    <text evidence="4">The sequence shown here is derived from an EMBL/GenBank/DDBJ whole genome shotgun (WGS) entry which is preliminary data.</text>
</comment>
<dbReference type="eggNOG" id="COG0553">
    <property type="taxonomic scope" value="Bacteria"/>
</dbReference>
<dbReference type="PROSITE" id="PS51194">
    <property type="entry name" value="HELICASE_CTER"/>
    <property type="match status" value="1"/>
</dbReference>
<evidence type="ECO:0000256" key="2">
    <source>
        <dbReference type="SAM" id="MobiDB-lite"/>
    </source>
</evidence>
<dbReference type="InterPro" id="IPR049730">
    <property type="entry name" value="SNF2/RAD54-like_C"/>
</dbReference>
<evidence type="ECO:0000313" key="5">
    <source>
        <dbReference type="Proteomes" id="UP000026714"/>
    </source>
</evidence>
<dbReference type="InterPro" id="IPR001650">
    <property type="entry name" value="Helicase_C-like"/>
</dbReference>